<evidence type="ECO:0000313" key="1">
    <source>
        <dbReference type="EMBL" id="PZN86503.1"/>
    </source>
</evidence>
<dbReference type="Proteomes" id="UP000249396">
    <property type="component" value="Unassembled WGS sequence"/>
</dbReference>
<sequence length="149" mass="17652">MRPVDPIEFKDTESLDAFYQAYYADNNQLVRFEKYLVEREEIDERQVINKLPSGSIYYFEVIPPKDDKSKPTRGRVIDYPQVEFIGQYIKGTVSRSCTFMRLVLVRHQFTYADEYIYWSNGKLKTRIQTKQDGKTINSDYDESGNEMTK</sequence>
<comment type="caution">
    <text evidence="1">The sequence shown here is derived from an EMBL/GenBank/DDBJ whole genome shotgun (WGS) entry which is preliminary data.</text>
</comment>
<proteinExistence type="predicted"/>
<reference evidence="1 2" key="1">
    <citation type="journal article" date="2018" name="Aquat. Microb. Ecol.">
        <title>Gammaproteobacterial methanotrophs dominate.</title>
        <authorList>
            <person name="Rissanen A.J."/>
            <person name="Saarenheimo J."/>
            <person name="Tiirola M."/>
            <person name="Peura S."/>
            <person name="Aalto S.L."/>
            <person name="Karvinen A."/>
            <person name="Nykanen H."/>
        </authorList>
    </citation>
    <scope>NUCLEOTIDE SEQUENCE [LARGE SCALE GENOMIC DNA]</scope>
    <source>
        <strain evidence="1">AMbin10</strain>
    </source>
</reference>
<organism evidence="1 2">
    <name type="scientific">Candidatus Methylumidiphilus alinenensis</name>
    <dbReference type="NCBI Taxonomy" id="2202197"/>
    <lineage>
        <taxon>Bacteria</taxon>
        <taxon>Pseudomonadati</taxon>
        <taxon>Pseudomonadota</taxon>
        <taxon>Gammaproteobacteria</taxon>
        <taxon>Methylococcales</taxon>
        <taxon>Candidatus Methylumidiphilus</taxon>
    </lineage>
</organism>
<accession>A0A2W4RUA6</accession>
<evidence type="ECO:0000313" key="2">
    <source>
        <dbReference type="Proteomes" id="UP000249396"/>
    </source>
</evidence>
<dbReference type="AlphaFoldDB" id="A0A2W4RUA6"/>
<name>A0A2W4RUA6_9GAMM</name>
<gene>
    <name evidence="1" type="ORF">DM484_00815</name>
</gene>
<dbReference type="EMBL" id="QJPH01000077">
    <property type="protein sequence ID" value="PZN86503.1"/>
    <property type="molecule type" value="Genomic_DNA"/>
</dbReference>
<protein>
    <submittedName>
        <fullName evidence="1">Uncharacterized protein</fullName>
    </submittedName>
</protein>